<comment type="caution">
    <text evidence="1">The sequence shown here is derived from an EMBL/GenBank/DDBJ whole genome shotgun (WGS) entry which is preliminary data.</text>
</comment>
<gene>
    <name evidence="1" type="ORF">C7P63_05415</name>
</gene>
<evidence type="ECO:0000313" key="2">
    <source>
        <dbReference type="Proteomes" id="UP000277864"/>
    </source>
</evidence>
<organism evidence="1 2">
    <name type="scientific">Vagococcus humatus</name>
    <dbReference type="NCBI Taxonomy" id="1889241"/>
    <lineage>
        <taxon>Bacteria</taxon>
        <taxon>Bacillati</taxon>
        <taxon>Bacillota</taxon>
        <taxon>Bacilli</taxon>
        <taxon>Lactobacillales</taxon>
        <taxon>Enterococcaceae</taxon>
        <taxon>Vagococcus</taxon>
    </lineage>
</organism>
<keyword evidence="2" id="KW-1185">Reference proteome</keyword>
<name>A0A429Z692_9ENTE</name>
<evidence type="ECO:0000313" key="1">
    <source>
        <dbReference type="EMBL" id="RST89215.1"/>
    </source>
</evidence>
<protein>
    <submittedName>
        <fullName evidence="1">Uncharacterized protein</fullName>
    </submittedName>
</protein>
<dbReference type="Proteomes" id="UP000277864">
    <property type="component" value="Unassembled WGS sequence"/>
</dbReference>
<dbReference type="RefSeq" id="WP_125943149.1">
    <property type="nucleotide sequence ID" value="NZ_PXZH01000002.1"/>
</dbReference>
<reference evidence="1 2" key="1">
    <citation type="submission" date="2018-03" db="EMBL/GenBank/DDBJ databases">
        <authorList>
            <person name="Gulvik C.A."/>
        </authorList>
    </citation>
    <scope>NUCLEOTIDE SEQUENCE [LARGE SCALE GENOMIC DNA]</scope>
    <source>
        <strain evidence="1 2">JCM 31581</strain>
    </source>
</reference>
<accession>A0A429Z692</accession>
<proteinExistence type="predicted"/>
<dbReference type="EMBL" id="PXZH01000002">
    <property type="protein sequence ID" value="RST89215.1"/>
    <property type="molecule type" value="Genomic_DNA"/>
</dbReference>
<dbReference type="OrthoDB" id="1692166at2"/>
<sequence length="115" mass="13194">MKNLNRFLNFDTESFFEDKSLAFIADKGIDEKIGLHKVELIIMEDNTDYSEVGLNEESINQYEKFICKLIQPPVDFKRNNSIKIVNISKATVWGDYSTGLSVTAEKIEKVIKLSK</sequence>
<dbReference type="AlphaFoldDB" id="A0A429Z692"/>